<dbReference type="eggNOG" id="COG3144">
    <property type="taxonomic scope" value="Bacteria"/>
</dbReference>
<dbReference type="OrthoDB" id="2112988at2"/>
<dbReference type="EMBL" id="JPVP01000051">
    <property type="protein sequence ID" value="KGR86417.1"/>
    <property type="molecule type" value="Genomic_DNA"/>
</dbReference>
<keyword evidence="4" id="KW-1185">Reference proteome</keyword>
<proteinExistence type="predicted"/>
<dbReference type="InterPro" id="IPR021136">
    <property type="entry name" value="Flagellar_hook_control-like_C"/>
</dbReference>
<name>A0A0A3JHC9_9BACI</name>
<feature type="domain" description="Flagellar hook-length control protein-like C-terminal" evidence="2">
    <location>
        <begin position="286"/>
        <end position="363"/>
    </location>
</feature>
<organism evidence="3 4">
    <name type="scientific">Lysinibacillus odysseyi 34hs-1 = NBRC 100172</name>
    <dbReference type="NCBI Taxonomy" id="1220589"/>
    <lineage>
        <taxon>Bacteria</taxon>
        <taxon>Bacillati</taxon>
        <taxon>Bacillota</taxon>
        <taxon>Bacilli</taxon>
        <taxon>Bacillales</taxon>
        <taxon>Bacillaceae</taxon>
        <taxon>Lysinibacillus</taxon>
    </lineage>
</organism>
<sequence length="411" mass="46194">MDIALLQMAQPRTQITKPAQASTTQAKNTPSFNKVLNETVSTEQTKTVKAGEEQVATAEETAENVVETLESPTLQDLFDQLGIQYDESMMFTQVEGQWMPVEDTLNIENLSAMLEMTPEQLESLIQQLLKDEKPLGDVWAILEQAPALLGEIISILQGENSPVTPKEAAKVAEFLKLAQMIGMRTDTVYQQEFQLSETKNTLQSLVAQLQVQQPQQESTKPIVFQQVVQQAASQTQGKHETDSVNAQAPHQQTAVTAKTVTITLPAERSAQSEALAKEIQNLINRSQLSNNQGTMRLVLKLFPENLGQIRIEVMQKDGVMQARLLATTSTGKELLDSNLHQLKTAFAAQNIQMERLDIAQSLQDAERSKDQNFFNNFFRQQQEEPEEQKKEEEEQQSFEEFLAEQVFNEEV</sequence>
<dbReference type="AlphaFoldDB" id="A0A0A3JHC9"/>
<dbReference type="Proteomes" id="UP000030437">
    <property type="component" value="Unassembled WGS sequence"/>
</dbReference>
<accession>A0A0A3JHC9</accession>
<dbReference type="Pfam" id="PF02120">
    <property type="entry name" value="Flg_hook"/>
    <property type="match status" value="1"/>
</dbReference>
<evidence type="ECO:0000256" key="1">
    <source>
        <dbReference type="SAM" id="MobiDB-lite"/>
    </source>
</evidence>
<evidence type="ECO:0000313" key="3">
    <source>
        <dbReference type="EMBL" id="KGR86417.1"/>
    </source>
</evidence>
<dbReference type="CDD" id="cd17470">
    <property type="entry name" value="T3SS_Flik_C"/>
    <property type="match status" value="1"/>
</dbReference>
<reference evidence="3 4" key="1">
    <citation type="submission" date="2014-02" db="EMBL/GenBank/DDBJ databases">
        <title>Draft genome sequence of Lysinibacillus odysseyi NBRC 100172.</title>
        <authorList>
            <person name="Zhang F."/>
            <person name="Wang G."/>
            <person name="Zhang L."/>
        </authorList>
    </citation>
    <scope>NUCLEOTIDE SEQUENCE [LARGE SCALE GENOMIC DNA]</scope>
    <source>
        <strain evidence="3 4">NBRC 100172</strain>
    </source>
</reference>
<dbReference type="RefSeq" id="WP_036152265.1">
    <property type="nucleotide sequence ID" value="NZ_AVCX01000014.1"/>
</dbReference>
<feature type="region of interest" description="Disordered" evidence="1">
    <location>
        <begin position="379"/>
        <end position="398"/>
    </location>
</feature>
<dbReference type="STRING" id="1220589.CD32_05890"/>
<dbReference type="Gene3D" id="3.30.750.140">
    <property type="match status" value="1"/>
</dbReference>
<protein>
    <recommendedName>
        <fullName evidence="2">Flagellar hook-length control protein-like C-terminal domain-containing protein</fullName>
    </recommendedName>
</protein>
<evidence type="ECO:0000313" key="4">
    <source>
        <dbReference type="Proteomes" id="UP000030437"/>
    </source>
</evidence>
<dbReference type="InterPro" id="IPR038610">
    <property type="entry name" value="FliK-like_C_sf"/>
</dbReference>
<gene>
    <name evidence="3" type="ORF">CD32_05890</name>
</gene>
<comment type="caution">
    <text evidence="3">The sequence shown here is derived from an EMBL/GenBank/DDBJ whole genome shotgun (WGS) entry which is preliminary data.</text>
</comment>
<evidence type="ECO:0000259" key="2">
    <source>
        <dbReference type="Pfam" id="PF02120"/>
    </source>
</evidence>